<dbReference type="PROSITE" id="PS50836">
    <property type="entry name" value="DOMON"/>
    <property type="match status" value="1"/>
</dbReference>
<dbReference type="AlphaFoldDB" id="A0A8X6F754"/>
<reference evidence="2" key="1">
    <citation type="submission" date="2020-07" db="EMBL/GenBank/DDBJ databases">
        <title>Multicomponent nature underlies the extraordinary mechanical properties of spider dragline silk.</title>
        <authorList>
            <person name="Kono N."/>
            <person name="Nakamura H."/>
            <person name="Mori M."/>
            <person name="Yoshida Y."/>
            <person name="Ohtoshi R."/>
            <person name="Malay A.D."/>
            <person name="Moran D.A.P."/>
            <person name="Tomita M."/>
            <person name="Numata K."/>
            <person name="Arakawa K."/>
        </authorList>
    </citation>
    <scope>NUCLEOTIDE SEQUENCE</scope>
</reference>
<sequence>MHLYWIVDYEEETVTFEVRARISEHDWIGIGFRIEEKSKKLIYAFCGRTEKERIDS</sequence>
<dbReference type="EMBL" id="BMAO01001190">
    <property type="protein sequence ID" value="GFQ71576.1"/>
    <property type="molecule type" value="Genomic_DNA"/>
</dbReference>
<accession>A0A8X6F754</accession>
<gene>
    <name evidence="2" type="ORF">TNCT_122141</name>
</gene>
<dbReference type="Proteomes" id="UP000887116">
    <property type="component" value="Unassembled WGS sequence"/>
</dbReference>
<dbReference type="InterPro" id="IPR005018">
    <property type="entry name" value="DOMON_domain"/>
</dbReference>
<comment type="caution">
    <text evidence="2">The sequence shown here is derived from an EMBL/GenBank/DDBJ whole genome shotgun (WGS) entry which is preliminary data.</text>
</comment>
<keyword evidence="3" id="KW-1185">Reference proteome</keyword>
<protein>
    <recommendedName>
        <fullName evidence="1">DOMON domain-containing protein</fullName>
    </recommendedName>
</protein>
<feature type="non-terminal residue" evidence="2">
    <location>
        <position position="56"/>
    </location>
</feature>
<feature type="domain" description="DOMON" evidence="1">
    <location>
        <begin position="1"/>
        <end position="56"/>
    </location>
</feature>
<proteinExistence type="predicted"/>
<evidence type="ECO:0000313" key="3">
    <source>
        <dbReference type="Proteomes" id="UP000887116"/>
    </source>
</evidence>
<evidence type="ECO:0000259" key="1">
    <source>
        <dbReference type="PROSITE" id="PS50836"/>
    </source>
</evidence>
<evidence type="ECO:0000313" key="2">
    <source>
        <dbReference type="EMBL" id="GFQ71576.1"/>
    </source>
</evidence>
<organism evidence="2 3">
    <name type="scientific">Trichonephila clavata</name>
    <name type="common">Joro spider</name>
    <name type="synonym">Nephila clavata</name>
    <dbReference type="NCBI Taxonomy" id="2740835"/>
    <lineage>
        <taxon>Eukaryota</taxon>
        <taxon>Metazoa</taxon>
        <taxon>Ecdysozoa</taxon>
        <taxon>Arthropoda</taxon>
        <taxon>Chelicerata</taxon>
        <taxon>Arachnida</taxon>
        <taxon>Araneae</taxon>
        <taxon>Araneomorphae</taxon>
        <taxon>Entelegynae</taxon>
        <taxon>Araneoidea</taxon>
        <taxon>Nephilidae</taxon>
        <taxon>Trichonephila</taxon>
    </lineage>
</organism>
<dbReference type="OrthoDB" id="6424370at2759"/>
<name>A0A8X6F754_TRICU</name>